<proteinExistence type="predicted"/>
<dbReference type="SMART" id="SM00448">
    <property type="entry name" value="REC"/>
    <property type="match status" value="1"/>
</dbReference>
<dbReference type="InterPro" id="IPR001789">
    <property type="entry name" value="Sig_transdc_resp-reg_receiver"/>
</dbReference>
<dbReference type="Pfam" id="PF08448">
    <property type="entry name" value="PAS_4"/>
    <property type="match status" value="1"/>
</dbReference>
<dbReference type="Proteomes" id="UP000178449">
    <property type="component" value="Unassembled WGS sequence"/>
</dbReference>
<feature type="domain" description="PAS" evidence="7">
    <location>
        <begin position="182"/>
        <end position="252"/>
    </location>
</feature>
<dbReference type="InterPro" id="IPR003594">
    <property type="entry name" value="HATPase_dom"/>
</dbReference>
<evidence type="ECO:0000259" key="6">
    <source>
        <dbReference type="PROSITE" id="PS50110"/>
    </source>
</evidence>
<evidence type="ECO:0000259" key="5">
    <source>
        <dbReference type="PROSITE" id="PS50109"/>
    </source>
</evidence>
<evidence type="ECO:0000259" key="7">
    <source>
        <dbReference type="PROSITE" id="PS50112"/>
    </source>
</evidence>
<gene>
    <name evidence="9" type="ORF">A2527_03715</name>
</gene>
<dbReference type="SUPFAM" id="SSF47384">
    <property type="entry name" value="Homodimeric domain of signal transducing histidine kinase"/>
    <property type="match status" value="1"/>
</dbReference>
<feature type="domain" description="PAC" evidence="8">
    <location>
        <begin position="251"/>
        <end position="306"/>
    </location>
</feature>
<dbReference type="Pfam" id="PF00072">
    <property type="entry name" value="Response_reg"/>
    <property type="match status" value="1"/>
</dbReference>
<dbReference type="PRINTS" id="PR00344">
    <property type="entry name" value="BCTRLSENSOR"/>
</dbReference>
<dbReference type="Gene3D" id="3.30.450.20">
    <property type="entry name" value="PAS domain"/>
    <property type="match status" value="1"/>
</dbReference>
<evidence type="ECO:0000256" key="1">
    <source>
        <dbReference type="ARBA" id="ARBA00000085"/>
    </source>
</evidence>
<dbReference type="CDD" id="cd00082">
    <property type="entry name" value="HisKA"/>
    <property type="match status" value="1"/>
</dbReference>
<dbReference type="Pfam" id="PF00512">
    <property type="entry name" value="HisKA"/>
    <property type="match status" value="1"/>
</dbReference>
<dbReference type="Pfam" id="PF02518">
    <property type="entry name" value="HATPase_c"/>
    <property type="match status" value="1"/>
</dbReference>
<dbReference type="InterPro" id="IPR003661">
    <property type="entry name" value="HisK_dim/P_dom"/>
</dbReference>
<dbReference type="InterPro" id="IPR004358">
    <property type="entry name" value="Sig_transdc_His_kin-like_C"/>
</dbReference>
<dbReference type="PROSITE" id="PS50109">
    <property type="entry name" value="HIS_KIN"/>
    <property type="match status" value="1"/>
</dbReference>
<comment type="caution">
    <text evidence="9">The sequence shown here is derived from an EMBL/GenBank/DDBJ whole genome shotgun (WGS) entry which is preliminary data.</text>
</comment>
<dbReference type="Gene3D" id="3.40.50.2300">
    <property type="match status" value="1"/>
</dbReference>
<dbReference type="EMBL" id="MFNE01000010">
    <property type="protein sequence ID" value="OGG96674.1"/>
    <property type="molecule type" value="Genomic_DNA"/>
</dbReference>
<reference evidence="9 10" key="1">
    <citation type="journal article" date="2016" name="Nat. Commun.">
        <title>Thousands of microbial genomes shed light on interconnected biogeochemical processes in an aquifer system.</title>
        <authorList>
            <person name="Anantharaman K."/>
            <person name="Brown C.T."/>
            <person name="Hug L.A."/>
            <person name="Sharon I."/>
            <person name="Castelle C.J."/>
            <person name="Probst A.J."/>
            <person name="Thomas B.C."/>
            <person name="Singh A."/>
            <person name="Wilkins M.J."/>
            <person name="Karaoz U."/>
            <person name="Brodie E.L."/>
            <person name="Williams K.H."/>
            <person name="Hubbard S.S."/>
            <person name="Banfield J.F."/>
        </authorList>
    </citation>
    <scope>NUCLEOTIDE SEQUENCE [LARGE SCALE GENOMIC DNA]</scope>
</reference>
<organism evidence="9 10">
    <name type="scientific">Candidatus Lambdaproteobacteria bacterium RIFOXYD2_FULL_50_16</name>
    <dbReference type="NCBI Taxonomy" id="1817772"/>
    <lineage>
        <taxon>Bacteria</taxon>
        <taxon>Pseudomonadati</taxon>
        <taxon>Pseudomonadota</taxon>
        <taxon>Candidatus Lambdaproteobacteria</taxon>
    </lineage>
</organism>
<dbReference type="AlphaFoldDB" id="A0A1F6GEY8"/>
<dbReference type="GO" id="GO:0000155">
    <property type="term" value="F:phosphorelay sensor kinase activity"/>
    <property type="evidence" value="ECO:0007669"/>
    <property type="project" value="InterPro"/>
</dbReference>
<evidence type="ECO:0000313" key="10">
    <source>
        <dbReference type="Proteomes" id="UP000178449"/>
    </source>
</evidence>
<dbReference type="InterPro" id="IPR013656">
    <property type="entry name" value="PAS_4"/>
</dbReference>
<dbReference type="PANTHER" id="PTHR43065:SF42">
    <property type="entry name" value="TWO-COMPONENT SENSOR PPRA"/>
    <property type="match status" value="1"/>
</dbReference>
<evidence type="ECO:0000256" key="2">
    <source>
        <dbReference type="ARBA" id="ARBA00012438"/>
    </source>
</evidence>
<dbReference type="SUPFAM" id="SSF55785">
    <property type="entry name" value="PYP-like sensor domain (PAS domain)"/>
    <property type="match status" value="1"/>
</dbReference>
<dbReference type="PROSITE" id="PS50112">
    <property type="entry name" value="PAS"/>
    <property type="match status" value="1"/>
</dbReference>
<dbReference type="CDD" id="cd00156">
    <property type="entry name" value="REC"/>
    <property type="match status" value="1"/>
</dbReference>
<feature type="modified residue" description="4-aspartylphosphate" evidence="4">
    <location>
        <position position="618"/>
    </location>
</feature>
<keyword evidence="3 4" id="KW-0597">Phosphoprotein</keyword>
<evidence type="ECO:0000313" key="9">
    <source>
        <dbReference type="EMBL" id="OGG96674.1"/>
    </source>
</evidence>
<dbReference type="InterPro" id="IPR036097">
    <property type="entry name" value="HisK_dim/P_sf"/>
</dbReference>
<dbReference type="Gene3D" id="1.10.287.130">
    <property type="match status" value="1"/>
</dbReference>
<dbReference type="Gene3D" id="3.30.565.10">
    <property type="entry name" value="Histidine kinase-like ATPase, C-terminal domain"/>
    <property type="match status" value="1"/>
</dbReference>
<accession>A0A1F6GEY8</accession>
<dbReference type="SUPFAM" id="SSF55874">
    <property type="entry name" value="ATPase domain of HSP90 chaperone/DNA topoisomerase II/histidine kinase"/>
    <property type="match status" value="1"/>
</dbReference>
<feature type="domain" description="Histidine kinase" evidence="5">
    <location>
        <begin position="319"/>
        <end position="542"/>
    </location>
</feature>
<protein>
    <recommendedName>
        <fullName evidence="2">histidine kinase</fullName>
        <ecNumber evidence="2">2.7.13.3</ecNumber>
    </recommendedName>
</protein>
<dbReference type="NCBIfam" id="TIGR00229">
    <property type="entry name" value="sensory_box"/>
    <property type="match status" value="1"/>
</dbReference>
<evidence type="ECO:0000259" key="8">
    <source>
        <dbReference type="PROSITE" id="PS50113"/>
    </source>
</evidence>
<dbReference type="InterPro" id="IPR000700">
    <property type="entry name" value="PAS-assoc_C"/>
</dbReference>
<comment type="catalytic activity">
    <reaction evidence="1">
        <text>ATP + protein L-histidine = ADP + protein N-phospho-L-histidine.</text>
        <dbReference type="EC" id="2.7.13.3"/>
    </reaction>
</comment>
<dbReference type="InterPro" id="IPR035965">
    <property type="entry name" value="PAS-like_dom_sf"/>
</dbReference>
<dbReference type="STRING" id="1817772.A2527_03715"/>
<dbReference type="EC" id="2.7.13.3" evidence="2"/>
<feature type="domain" description="Response regulatory" evidence="6">
    <location>
        <begin position="567"/>
        <end position="683"/>
    </location>
</feature>
<dbReference type="InterPro" id="IPR005467">
    <property type="entry name" value="His_kinase_dom"/>
</dbReference>
<dbReference type="InterPro" id="IPR000014">
    <property type="entry name" value="PAS"/>
</dbReference>
<evidence type="ECO:0000256" key="4">
    <source>
        <dbReference type="PROSITE-ProRule" id="PRU00169"/>
    </source>
</evidence>
<dbReference type="SMART" id="SM00388">
    <property type="entry name" value="HisKA"/>
    <property type="match status" value="1"/>
</dbReference>
<dbReference type="PANTHER" id="PTHR43065">
    <property type="entry name" value="SENSOR HISTIDINE KINASE"/>
    <property type="match status" value="1"/>
</dbReference>
<dbReference type="SMART" id="SM00387">
    <property type="entry name" value="HATPase_c"/>
    <property type="match status" value="1"/>
</dbReference>
<name>A0A1F6GEY8_9PROT</name>
<dbReference type="SUPFAM" id="SSF52172">
    <property type="entry name" value="CheY-like"/>
    <property type="match status" value="1"/>
</dbReference>
<dbReference type="PROSITE" id="PS50110">
    <property type="entry name" value="RESPONSE_REGULATORY"/>
    <property type="match status" value="1"/>
</dbReference>
<dbReference type="InterPro" id="IPR011006">
    <property type="entry name" value="CheY-like_superfamily"/>
</dbReference>
<dbReference type="InterPro" id="IPR036890">
    <property type="entry name" value="HATPase_C_sf"/>
</dbReference>
<dbReference type="PROSITE" id="PS50113">
    <property type="entry name" value="PAC"/>
    <property type="match status" value="1"/>
</dbReference>
<dbReference type="CDD" id="cd00130">
    <property type="entry name" value="PAS"/>
    <property type="match status" value="1"/>
</dbReference>
<sequence>MSRQLVWGLAGQKHQDQWRGTLSVLEVDFWATDQERVFKEALKNQSPRLVILDLDLPGAVVLAQQLHEKRWRHRPALLLIGENEPPFIAEWPQTGWAQEPVSSTHFLGQAQLLLTICSQETQLEQLRHDLAEVKSQGDWAKKNLESISQRIEIQVAERTRELFRKIEESNVKVGQGTQHFVDERFLEKLLDALPIAVYLKDPAGRYVLSNQAYGHLLGRDRDQILGRRSLAIFDAEDAERDEDTDQRARRHGEQVQLEESLTLNGTRYDLYLGKIPLQMTGLESGYLIGFALDISNRKKLEERLSQSQKLEALGTMAGGIAHDFNNLLYAILLNLELIKKAAPQDPKVLRLTERAEEAGHRAKGLIRQILTFSAQSEQHFEVLDLRDILDDAFGLIRASIPAQIAIERFYLCEEALVKADPTQLHQVVMNLANNAAYAMSKSGGLLTMTLETHLVAPGEHLALQIRPGAYVRLVIADNGEGIPEEILPRIFDPFFTTKPAEEGSGLGLSVVHGVLHRHRGLILCSSTVGKGTEFTIYLPRVEKALGKGTVNQIGFEKPKVSERKGHRILLVDDEDLVLQAQKELLVAEGFEVDACKNPTEALGRFRKAPLDYDLVLTDQNMPGLTGLELTRSITEIEPNQPVILYSGFSQGLNEAKALAAGAMALYSKPLNMGELVMKIRATLD</sequence>
<evidence type="ECO:0000256" key="3">
    <source>
        <dbReference type="ARBA" id="ARBA00022553"/>
    </source>
</evidence>
<dbReference type="SMART" id="SM00091">
    <property type="entry name" value="PAS"/>
    <property type="match status" value="1"/>
</dbReference>